<dbReference type="Pfam" id="PF01266">
    <property type="entry name" value="DAO"/>
    <property type="match status" value="1"/>
</dbReference>
<feature type="domain" description="FAD dependent oxidoreductase" evidence="1">
    <location>
        <begin position="44"/>
        <end position="452"/>
    </location>
</feature>
<evidence type="ECO:0000313" key="3">
    <source>
        <dbReference type="Proteomes" id="UP000824998"/>
    </source>
</evidence>
<dbReference type="Gene3D" id="3.50.50.60">
    <property type="entry name" value="FAD/NAD(P)-binding domain"/>
    <property type="match status" value="1"/>
</dbReference>
<proteinExistence type="predicted"/>
<dbReference type="SUPFAM" id="SSF51905">
    <property type="entry name" value="FAD/NAD(P)-binding domain"/>
    <property type="match status" value="1"/>
</dbReference>
<dbReference type="GO" id="GO:0005737">
    <property type="term" value="C:cytoplasm"/>
    <property type="evidence" value="ECO:0007669"/>
    <property type="project" value="TreeGrafter"/>
</dbReference>
<dbReference type="InterPro" id="IPR006076">
    <property type="entry name" value="FAD-dep_OxRdtase"/>
</dbReference>
<dbReference type="OrthoDB" id="429143at2759"/>
<accession>A0A9P7YKC7</accession>
<dbReference type="AlphaFoldDB" id="A0A9P7YKC7"/>
<evidence type="ECO:0000259" key="1">
    <source>
        <dbReference type="Pfam" id="PF01266"/>
    </source>
</evidence>
<keyword evidence="3" id="KW-1185">Reference proteome</keyword>
<dbReference type="Proteomes" id="UP000824998">
    <property type="component" value="Unassembled WGS sequence"/>
</dbReference>
<dbReference type="PANTHER" id="PTHR13847:SF129">
    <property type="entry name" value="FAD DEPENDENT OXIDOREDUCTASE"/>
    <property type="match status" value="1"/>
</dbReference>
<dbReference type="Gene3D" id="3.30.9.10">
    <property type="entry name" value="D-Amino Acid Oxidase, subunit A, domain 2"/>
    <property type="match status" value="1"/>
</dbReference>
<comment type="caution">
    <text evidence="2">The sequence shown here is derived from an EMBL/GenBank/DDBJ whole genome shotgun (WGS) entry which is preliminary data.</text>
</comment>
<protein>
    <submittedName>
        <fullName evidence="2">FAD dependent oxidoreductase-like protein</fullName>
    </submittedName>
</protein>
<evidence type="ECO:0000313" key="2">
    <source>
        <dbReference type="EMBL" id="KAG9234603.1"/>
    </source>
</evidence>
<organism evidence="2 3">
    <name type="scientific">Amylocarpus encephaloides</name>
    <dbReference type="NCBI Taxonomy" id="45428"/>
    <lineage>
        <taxon>Eukaryota</taxon>
        <taxon>Fungi</taxon>
        <taxon>Dikarya</taxon>
        <taxon>Ascomycota</taxon>
        <taxon>Pezizomycotina</taxon>
        <taxon>Leotiomycetes</taxon>
        <taxon>Helotiales</taxon>
        <taxon>Helotiales incertae sedis</taxon>
        <taxon>Amylocarpus</taxon>
    </lineage>
</organism>
<gene>
    <name evidence="2" type="ORF">BJ875DRAFT_461059</name>
</gene>
<sequence length="493" mass="53839">MVSTPSSGQATLPTATSTSSFWHREPSKLLLGHRTTPTLPTSADVVIIGSGISGAFAAHFLRQNEEGRNLDVVMLEAREACWGATGRNGGHCQPAIYSSSADVGKFELRNYQYLEKFVESNRIPCQWVSTQGCHDYTDESMFKASLEHYKILESEDPEVAKLVKVITKDSTNPSLEDLRIPDAVGAFVQTYAASLWPYKLVCHILEQQLNNTDQSLTGKFNLQTNTPVNSIQKSEDGSWIVHTTRGMMEAKILLLTTNGYTSHLLPRMSDLLVPVQGEMSALIPPPTTDRSSSSVGKSPLQKTYVFAGHDPKKDIYQDDYLIQRSFSNPALSSETEPVSSLSGGELMFGGGRHYASGAGVGVSDDSFIDLTASSYLRRRLPQVLSLSPSEPELKASHEWTGIMGFSRDGRPWVGRVSEELGLEGGKGLWISAGFTGHGMPNATLSAKAVVDLMLGKDAKEVDLPGAYRVSRDRIEKARLGDEVRIADTKGFFI</sequence>
<dbReference type="PANTHER" id="PTHR13847">
    <property type="entry name" value="SARCOSINE DEHYDROGENASE-RELATED"/>
    <property type="match status" value="1"/>
</dbReference>
<dbReference type="InterPro" id="IPR036188">
    <property type="entry name" value="FAD/NAD-bd_sf"/>
</dbReference>
<name>A0A9P7YKC7_9HELO</name>
<dbReference type="EMBL" id="MU251457">
    <property type="protein sequence ID" value="KAG9234603.1"/>
    <property type="molecule type" value="Genomic_DNA"/>
</dbReference>
<reference evidence="2" key="1">
    <citation type="journal article" date="2021" name="IMA Fungus">
        <title>Genomic characterization of three marine fungi, including Emericellopsis atlantica sp. nov. with signatures of a generalist lifestyle and marine biomass degradation.</title>
        <authorList>
            <person name="Hagestad O.C."/>
            <person name="Hou L."/>
            <person name="Andersen J.H."/>
            <person name="Hansen E.H."/>
            <person name="Altermark B."/>
            <person name="Li C."/>
            <person name="Kuhnert E."/>
            <person name="Cox R.J."/>
            <person name="Crous P.W."/>
            <person name="Spatafora J.W."/>
            <person name="Lail K."/>
            <person name="Amirebrahimi M."/>
            <person name="Lipzen A."/>
            <person name="Pangilinan J."/>
            <person name="Andreopoulos W."/>
            <person name="Hayes R.D."/>
            <person name="Ng V."/>
            <person name="Grigoriev I.V."/>
            <person name="Jackson S.A."/>
            <person name="Sutton T.D.S."/>
            <person name="Dobson A.D.W."/>
            <person name="Rama T."/>
        </authorList>
    </citation>
    <scope>NUCLEOTIDE SEQUENCE</scope>
    <source>
        <strain evidence="2">TRa018bII</strain>
    </source>
</reference>